<evidence type="ECO:0000259" key="2">
    <source>
        <dbReference type="PROSITE" id="PS50994"/>
    </source>
</evidence>
<evidence type="ECO:0000313" key="3">
    <source>
        <dbReference type="EMBL" id="UYV78655.1"/>
    </source>
</evidence>
<feature type="domain" description="Integrase catalytic" evidence="2">
    <location>
        <begin position="946"/>
        <end position="1136"/>
    </location>
</feature>
<reference evidence="3 4" key="1">
    <citation type="submission" date="2022-01" db="EMBL/GenBank/DDBJ databases">
        <title>A chromosomal length assembly of Cordylochernes scorpioides.</title>
        <authorList>
            <person name="Zeh D."/>
            <person name="Zeh J."/>
        </authorList>
    </citation>
    <scope>NUCLEOTIDE SEQUENCE [LARGE SCALE GENOMIC DNA]</scope>
    <source>
        <strain evidence="3">IN4F17</strain>
        <tissue evidence="3">Whole Body</tissue>
    </source>
</reference>
<keyword evidence="1" id="KW-0378">Hydrolase</keyword>
<dbReference type="InterPro" id="IPR050951">
    <property type="entry name" value="Retrovirus_Pol_polyprotein"/>
</dbReference>
<dbReference type="Gene3D" id="3.10.10.10">
    <property type="entry name" value="HIV Type 1 Reverse Transcriptase, subunit A, domain 1"/>
    <property type="match status" value="1"/>
</dbReference>
<dbReference type="InterPro" id="IPR043502">
    <property type="entry name" value="DNA/RNA_pol_sf"/>
</dbReference>
<dbReference type="InterPro" id="IPR025724">
    <property type="entry name" value="GAG-pre-integrase_dom"/>
</dbReference>
<dbReference type="Pfam" id="PF13976">
    <property type="entry name" value="gag_pre-integrs"/>
    <property type="match status" value="1"/>
</dbReference>
<keyword evidence="1" id="KW-0064">Aspartyl protease</keyword>
<name>A0ABY6LBV7_9ARAC</name>
<dbReference type="PANTHER" id="PTHR37984:SF5">
    <property type="entry name" value="PROTEIN NYNRIN-LIKE"/>
    <property type="match status" value="1"/>
</dbReference>
<dbReference type="InterPro" id="IPR005135">
    <property type="entry name" value="Endo/exonuclease/phosphatase"/>
</dbReference>
<sequence length="1159" mass="133811">MTHLENQVRQFKSENFSLWKFQFRLLLEQNQLLDIVDGKEIKPEALELRFLEPLMSCKTAAQMWTRLMSIHEQRSEIAIGMLWQQFFDARMSSSEDVSSYIAKIENLSARIQDAGGTITDDQKVAKIMNSLPSSMRYFIPAWESQAPITQTLENLSARLLIEECRNQQADSSQGTAFYQQTKPRIKEDNIKKTDSGKISELKKKTESHYCHKIGHWSRECRKRIADQQKKNEKRKNQAGDCDHKGFNADTILKWNDCDTSWADSGASCSMTFRREWFKSFTPIHNDHRIYLGDNTSVLAEGTGDIEILAMVNGEWIVTSIRNVLYSSKLKKNLFSLGVCTEKGYRVDIDKDELRIYSRKDLKAVGQRQDGLYKMMFRVTSSSQGFSAKINNLQLWHERLAHISLTTIREMAKKGLFNGLQPEDIKEDDFFCQGCQEGKAHRKPSHLSETKEYNPGHKNIVNPPLIDSENIYFPPLNFKLGLMKNFVKAMDRNDSGFAFLKQKCFSISDAKIKEGIFVGPQIQELLQNGNFQNSSNEVEVAAWNSFRNVCKNFLGSVKVENYRDIVNDLLLPYKAPGYNHGAVSDEHGEWFHQDVSSMEKRYQVSIIYVSLSLLKSGLGRSNLAKHRIDTEGAKPIKHKPYRVSAKEREIIKEQIDEMLRDAIIRPSSSPWSFPVILVKKRDVKYRFCVDYRKLNDVTVKDVYPIPRIDEVLDTLQGSKYLSAIDLESGYWQVEVEEKDKEKTAFTTAHGLYEFNVMPFGLCNAPATFESNMENMLENLDTVSDEHGERFHQDISSMEKRYQGKWSPGMLADYCWTLKRDVPQETKLNQNMRFNIKDYTTLRKDRPRKFGGGLAVLIKTLEIKFKEIAYNQSLIETLSEASSDIAIILGDFNAERPTWGSPVQDNKGQQVEDMLTDLDLTPLNNEKNTYLFKSTSTESAIDITAINYNITPTTQWKILKSAISDHRPILTTIQFKIENFQQNKRTLEKITEKLEELCNEELNHKTIDKKLEKFSSNISKAAKVSIPRDNGRQFVSGEFEQFTKMNGIRHTKTSPYNPSTNGLAERYVREFKNFLRKNNGKDDLETNLQSFLFAHRASPQTVIKEFPGGTANEEKFKIKILEFNTKMRNPREVFHETVRRQEQFTTVYEVYFRNYATGPKR</sequence>
<evidence type="ECO:0000256" key="1">
    <source>
        <dbReference type="ARBA" id="ARBA00022750"/>
    </source>
</evidence>
<dbReference type="Pfam" id="PF22936">
    <property type="entry name" value="Pol_BBD"/>
    <property type="match status" value="1"/>
</dbReference>
<dbReference type="InterPro" id="IPR000477">
    <property type="entry name" value="RT_dom"/>
</dbReference>
<proteinExistence type="predicted"/>
<organism evidence="3 4">
    <name type="scientific">Cordylochernes scorpioides</name>
    <dbReference type="NCBI Taxonomy" id="51811"/>
    <lineage>
        <taxon>Eukaryota</taxon>
        <taxon>Metazoa</taxon>
        <taxon>Ecdysozoa</taxon>
        <taxon>Arthropoda</taxon>
        <taxon>Chelicerata</taxon>
        <taxon>Arachnida</taxon>
        <taxon>Pseudoscorpiones</taxon>
        <taxon>Cheliferoidea</taxon>
        <taxon>Chernetidae</taxon>
        <taxon>Cordylochernes</taxon>
    </lineage>
</organism>
<dbReference type="SUPFAM" id="SSF53098">
    <property type="entry name" value="Ribonuclease H-like"/>
    <property type="match status" value="1"/>
</dbReference>
<dbReference type="SUPFAM" id="SSF56672">
    <property type="entry name" value="DNA/RNA polymerases"/>
    <property type="match status" value="1"/>
</dbReference>
<dbReference type="EMBL" id="CP092878">
    <property type="protein sequence ID" value="UYV78655.1"/>
    <property type="molecule type" value="Genomic_DNA"/>
</dbReference>
<dbReference type="SUPFAM" id="SSF56219">
    <property type="entry name" value="DNase I-like"/>
    <property type="match status" value="1"/>
</dbReference>
<keyword evidence="4" id="KW-1185">Reference proteome</keyword>
<dbReference type="InterPro" id="IPR036691">
    <property type="entry name" value="Endo/exonu/phosph_ase_sf"/>
</dbReference>
<dbReference type="Pfam" id="PF14529">
    <property type="entry name" value="Exo_endo_phos_2"/>
    <property type="match status" value="1"/>
</dbReference>
<gene>
    <name evidence="3" type="ORF">LAZ67_16002292</name>
</gene>
<dbReference type="InterPro" id="IPR054722">
    <property type="entry name" value="PolX-like_BBD"/>
</dbReference>
<dbReference type="Gene3D" id="3.60.10.10">
    <property type="entry name" value="Endonuclease/exonuclease/phosphatase"/>
    <property type="match status" value="1"/>
</dbReference>
<dbReference type="Gene3D" id="3.30.70.270">
    <property type="match status" value="1"/>
</dbReference>
<evidence type="ECO:0000313" key="4">
    <source>
        <dbReference type="Proteomes" id="UP001235939"/>
    </source>
</evidence>
<dbReference type="Gene3D" id="3.30.420.10">
    <property type="entry name" value="Ribonuclease H-like superfamily/Ribonuclease H"/>
    <property type="match status" value="1"/>
</dbReference>
<dbReference type="Proteomes" id="UP001235939">
    <property type="component" value="Chromosome 16"/>
</dbReference>
<dbReference type="Pfam" id="PF00078">
    <property type="entry name" value="RVT_1"/>
    <property type="match status" value="1"/>
</dbReference>
<dbReference type="InterPro" id="IPR036397">
    <property type="entry name" value="RNaseH_sf"/>
</dbReference>
<keyword evidence="1" id="KW-0645">Protease</keyword>
<dbReference type="PANTHER" id="PTHR37984">
    <property type="entry name" value="PROTEIN CBG26694"/>
    <property type="match status" value="1"/>
</dbReference>
<dbReference type="InterPro" id="IPR001584">
    <property type="entry name" value="Integrase_cat-core"/>
</dbReference>
<dbReference type="InterPro" id="IPR012337">
    <property type="entry name" value="RNaseH-like_sf"/>
</dbReference>
<dbReference type="Pfam" id="PF14223">
    <property type="entry name" value="Retrotran_gag_2"/>
    <property type="match status" value="1"/>
</dbReference>
<dbReference type="PROSITE" id="PS50994">
    <property type="entry name" value="INTEGRASE"/>
    <property type="match status" value="1"/>
</dbReference>
<dbReference type="CDD" id="cd01647">
    <property type="entry name" value="RT_LTR"/>
    <property type="match status" value="1"/>
</dbReference>
<protein>
    <recommendedName>
        <fullName evidence="2">Integrase catalytic domain-containing protein</fullName>
    </recommendedName>
</protein>
<dbReference type="InterPro" id="IPR043128">
    <property type="entry name" value="Rev_trsase/Diguanyl_cyclase"/>
</dbReference>
<accession>A0ABY6LBV7</accession>